<evidence type="ECO:0000313" key="8">
    <source>
        <dbReference type="EMBL" id="KAG5472909.1"/>
    </source>
</evidence>
<feature type="compositionally biased region" description="Acidic residues" evidence="6">
    <location>
        <begin position="353"/>
        <end position="362"/>
    </location>
</feature>
<dbReference type="PANTHER" id="PTHR13563:SF13">
    <property type="entry name" value="TRNA METHYLTRANSFERASE 10 HOMOLOG A"/>
    <property type="match status" value="1"/>
</dbReference>
<comment type="caution">
    <text evidence="8">The sequence shown here is derived from an EMBL/GenBank/DDBJ whole genome shotgun (WGS) entry which is preliminary data.</text>
</comment>
<feature type="compositionally biased region" description="Low complexity" evidence="6">
    <location>
        <begin position="371"/>
        <end position="383"/>
    </location>
</feature>
<dbReference type="CDD" id="cd18089">
    <property type="entry name" value="SPOUT_Trm10-like"/>
    <property type="match status" value="1"/>
</dbReference>
<proteinExistence type="predicted"/>
<dbReference type="InterPro" id="IPR007356">
    <property type="entry name" value="tRNA_m1G_MeTrfase_euk"/>
</dbReference>
<dbReference type="EC" id="2.1.1.221" evidence="1"/>
<organism evidence="8 9">
    <name type="scientific">Leishmania orientalis</name>
    <dbReference type="NCBI Taxonomy" id="2249476"/>
    <lineage>
        <taxon>Eukaryota</taxon>
        <taxon>Discoba</taxon>
        <taxon>Euglenozoa</taxon>
        <taxon>Kinetoplastea</taxon>
        <taxon>Metakinetoplastina</taxon>
        <taxon>Trypanosomatida</taxon>
        <taxon>Trypanosomatidae</taxon>
        <taxon>Leishmaniinae</taxon>
        <taxon>Leishmania</taxon>
    </lineage>
</organism>
<evidence type="ECO:0000256" key="2">
    <source>
        <dbReference type="ARBA" id="ARBA00022603"/>
    </source>
</evidence>
<evidence type="ECO:0000256" key="5">
    <source>
        <dbReference type="ARBA" id="ARBA00048434"/>
    </source>
</evidence>
<keyword evidence="2" id="KW-0489">Methyltransferase</keyword>
<reference evidence="9" key="2">
    <citation type="journal article" date="2021" name="Sci. Data">
        <title>Chromosome-scale genome sequencing, assembly and annotation of six genomes from subfamily Leishmaniinae.</title>
        <authorList>
            <person name="Almutairi H."/>
            <person name="Urbaniak M.D."/>
            <person name="Bates M.D."/>
            <person name="Jariyapan N."/>
            <person name="Kwakye-Nuako G."/>
            <person name="Thomaz Soccol V."/>
            <person name="Al-Salem W.S."/>
            <person name="Dillon R.J."/>
            <person name="Bates P.A."/>
            <person name="Gatherer D."/>
        </authorList>
    </citation>
    <scope>NUCLEOTIDE SEQUENCE [LARGE SCALE GENOMIC DNA]</scope>
</reference>
<keyword evidence="3" id="KW-0808">Transferase</keyword>
<dbReference type="RefSeq" id="XP_067061305.1">
    <property type="nucleotide sequence ID" value="XM_067204268.1"/>
</dbReference>
<evidence type="ECO:0000256" key="6">
    <source>
        <dbReference type="SAM" id="MobiDB-lite"/>
    </source>
</evidence>
<feature type="region of interest" description="Disordered" evidence="6">
    <location>
        <begin position="328"/>
        <end position="383"/>
    </location>
</feature>
<evidence type="ECO:0000256" key="3">
    <source>
        <dbReference type="ARBA" id="ARBA00022679"/>
    </source>
</evidence>
<dbReference type="KEGG" id="loi:92358202"/>
<dbReference type="PROSITE" id="PS51675">
    <property type="entry name" value="SAM_MT_TRM10"/>
    <property type="match status" value="1"/>
</dbReference>
<comment type="catalytic activity">
    <reaction evidence="5">
        <text>guanosine(9) in tRNA + S-adenosyl-L-methionine = N(1)-methylguanosine(9) in tRNA + S-adenosyl-L-homocysteine + H(+)</text>
        <dbReference type="Rhea" id="RHEA:43156"/>
        <dbReference type="Rhea" id="RHEA-COMP:10367"/>
        <dbReference type="Rhea" id="RHEA-COMP:10368"/>
        <dbReference type="ChEBI" id="CHEBI:15378"/>
        <dbReference type="ChEBI" id="CHEBI:57856"/>
        <dbReference type="ChEBI" id="CHEBI:59789"/>
        <dbReference type="ChEBI" id="CHEBI:73542"/>
        <dbReference type="ChEBI" id="CHEBI:74269"/>
        <dbReference type="EC" id="2.1.1.221"/>
    </reaction>
</comment>
<dbReference type="FunFam" id="3.40.1280.30:FF:000011">
    <property type="entry name" value="tRNA (Guanine-1)-methyltransferase, putative"/>
    <property type="match status" value="1"/>
</dbReference>
<dbReference type="GO" id="GO:0000049">
    <property type="term" value="F:tRNA binding"/>
    <property type="evidence" value="ECO:0007669"/>
    <property type="project" value="TreeGrafter"/>
</dbReference>
<dbReference type="Gene3D" id="3.40.1280.30">
    <property type="match status" value="1"/>
</dbReference>
<keyword evidence="9" id="KW-1185">Reference proteome</keyword>
<dbReference type="InterPro" id="IPR028564">
    <property type="entry name" value="MT_TRM10-typ"/>
</dbReference>
<name>A0A836KE35_9TRYP</name>
<feature type="region of interest" description="Disordered" evidence="6">
    <location>
        <begin position="20"/>
        <end position="98"/>
    </location>
</feature>
<evidence type="ECO:0000256" key="1">
    <source>
        <dbReference type="ARBA" id="ARBA00012797"/>
    </source>
</evidence>
<gene>
    <name evidence="8" type="ORF">LSCM4_02234</name>
</gene>
<dbReference type="GO" id="GO:0005634">
    <property type="term" value="C:nucleus"/>
    <property type="evidence" value="ECO:0007669"/>
    <property type="project" value="TreeGrafter"/>
</dbReference>
<dbReference type="AlphaFoldDB" id="A0A836KE35"/>
<dbReference type="GO" id="GO:0052905">
    <property type="term" value="F:tRNA (guanosine(9)-N1)-methyltransferase activity"/>
    <property type="evidence" value="ECO:0007669"/>
    <property type="project" value="UniProtKB-EC"/>
</dbReference>
<feature type="compositionally biased region" description="Basic and acidic residues" evidence="6">
    <location>
        <begin position="48"/>
        <end position="65"/>
    </location>
</feature>
<dbReference type="PANTHER" id="PTHR13563">
    <property type="entry name" value="TRNA (GUANINE-9-) METHYLTRANSFERASE"/>
    <property type="match status" value="1"/>
</dbReference>
<evidence type="ECO:0000256" key="4">
    <source>
        <dbReference type="ARBA" id="ARBA00022691"/>
    </source>
</evidence>
<feature type="domain" description="SAM-dependent MTase TRM10-type" evidence="7">
    <location>
        <begin position="123"/>
        <end position="334"/>
    </location>
</feature>
<keyword evidence="4" id="KW-0949">S-adenosyl-L-methionine</keyword>
<evidence type="ECO:0000313" key="9">
    <source>
        <dbReference type="Proteomes" id="UP000674143"/>
    </source>
</evidence>
<evidence type="ECO:0000259" key="7">
    <source>
        <dbReference type="PROSITE" id="PS51675"/>
    </source>
</evidence>
<feature type="compositionally biased region" description="Basic and acidic residues" evidence="6">
    <location>
        <begin position="74"/>
        <end position="98"/>
    </location>
</feature>
<reference evidence="9" key="1">
    <citation type="journal article" date="2021" name="Microbiol. Resour. Announc.">
        <title>LGAAP: Leishmaniinae Genome Assembly and Annotation Pipeline.</title>
        <authorList>
            <person name="Almutairi H."/>
            <person name="Urbaniak M.D."/>
            <person name="Bates M.D."/>
            <person name="Jariyapan N."/>
            <person name="Kwakye-Nuako G."/>
            <person name="Thomaz-Soccol V."/>
            <person name="Al-Salem W.S."/>
            <person name="Dillon R.J."/>
            <person name="Bates P.A."/>
            <person name="Gatherer D."/>
        </authorList>
    </citation>
    <scope>NUCLEOTIDE SEQUENCE [LARGE SCALE GENOMIC DNA]</scope>
</reference>
<dbReference type="SMR" id="A0A836KE35"/>
<dbReference type="InterPro" id="IPR038459">
    <property type="entry name" value="MT_TRM10-typ_sf"/>
</dbReference>
<protein>
    <recommendedName>
        <fullName evidence="1">tRNA (guanine(9)-N(1))-methyltransferase</fullName>
        <ecNumber evidence="1">2.1.1.221</ecNumber>
    </recommendedName>
</protein>
<dbReference type="EMBL" id="JAFHLR010000030">
    <property type="protein sequence ID" value="KAG5472909.1"/>
    <property type="molecule type" value="Genomic_DNA"/>
</dbReference>
<dbReference type="GO" id="GO:0002939">
    <property type="term" value="P:tRNA N1-guanine methylation"/>
    <property type="evidence" value="ECO:0007669"/>
    <property type="project" value="TreeGrafter"/>
</dbReference>
<sequence>MISGLESSMAASTAVICTSSSSLTSASDAHGTSASDVRDDAAQALHKPPIEHHRQRKSWTEEEKRRYWKQKKAEKRERVKAAAAERRQTQQDLWERLSEEEKEARRSEAALLHEMRRQAEEALVRRCEAQLANPHVPAIVFDLSFAWCMTVANTKSTVSQVKLSYSALRTAGFPFRPIITSLMGKEARDTEHDATAQATALQVLDGFEGFRRFPPCVTQVQHWSELLAPSQVVFLTADSPHTLNSIDPDTAYVVGAFVDHNANKGLSFASAQRHGVRTARLPIKETVVLGNRCKVLTINHVVEVLIHYEQLRAAGTPDWSQAIENALPTRRTQQAKKRRRKRQRVGGAISGDESGDGDEGGDGGDTKDASYYESVSAAAEERP</sequence>
<accession>A0A836KE35</accession>
<dbReference type="GeneID" id="92358202"/>
<dbReference type="Proteomes" id="UP000674143">
    <property type="component" value="Unassembled WGS sequence"/>
</dbReference>
<feature type="compositionally biased region" description="Basic residues" evidence="6">
    <location>
        <begin position="333"/>
        <end position="344"/>
    </location>
</feature>